<dbReference type="GO" id="GO:0008270">
    <property type="term" value="F:zinc ion binding"/>
    <property type="evidence" value="ECO:0007669"/>
    <property type="project" value="UniProtKB-KW"/>
</dbReference>
<evidence type="ECO:0000313" key="4">
    <source>
        <dbReference type="EMBL" id="KAH8023864.1"/>
    </source>
</evidence>
<feature type="compositionally biased region" description="Polar residues" evidence="2">
    <location>
        <begin position="17"/>
        <end position="42"/>
    </location>
</feature>
<proteinExistence type="predicted"/>
<dbReference type="Proteomes" id="UP000821866">
    <property type="component" value="Chromosome 6"/>
</dbReference>
<dbReference type="EMBL" id="JABSTU010000008">
    <property type="protein sequence ID" value="KAH8023864.1"/>
    <property type="molecule type" value="Genomic_DNA"/>
</dbReference>
<protein>
    <recommendedName>
        <fullName evidence="3">CCHC-type domain-containing protein</fullName>
    </recommendedName>
</protein>
<dbReference type="AlphaFoldDB" id="A0A9J6DPN3"/>
<reference evidence="4" key="1">
    <citation type="journal article" date="2020" name="Cell">
        <title>Large-Scale Comparative Analyses of Tick Genomes Elucidate Their Genetic Diversity and Vector Capacities.</title>
        <authorList>
            <consortium name="Tick Genome and Microbiome Consortium (TIGMIC)"/>
            <person name="Jia N."/>
            <person name="Wang J."/>
            <person name="Shi W."/>
            <person name="Du L."/>
            <person name="Sun Y."/>
            <person name="Zhan W."/>
            <person name="Jiang J.F."/>
            <person name="Wang Q."/>
            <person name="Zhang B."/>
            <person name="Ji P."/>
            <person name="Bell-Sakyi L."/>
            <person name="Cui X.M."/>
            <person name="Yuan T.T."/>
            <person name="Jiang B.G."/>
            <person name="Yang W.F."/>
            <person name="Lam T.T."/>
            <person name="Chang Q.C."/>
            <person name="Ding S.J."/>
            <person name="Wang X.J."/>
            <person name="Zhu J.G."/>
            <person name="Ruan X.D."/>
            <person name="Zhao L."/>
            <person name="Wei J.T."/>
            <person name="Ye R.Z."/>
            <person name="Que T.C."/>
            <person name="Du C.H."/>
            <person name="Zhou Y.H."/>
            <person name="Cheng J.X."/>
            <person name="Dai P.F."/>
            <person name="Guo W.B."/>
            <person name="Han X.H."/>
            <person name="Huang E.J."/>
            <person name="Li L.F."/>
            <person name="Wei W."/>
            <person name="Gao Y.C."/>
            <person name="Liu J.Z."/>
            <person name="Shao H.Z."/>
            <person name="Wang X."/>
            <person name="Wang C.C."/>
            <person name="Yang T.C."/>
            <person name="Huo Q.B."/>
            <person name="Li W."/>
            <person name="Chen H.Y."/>
            <person name="Chen S.E."/>
            <person name="Zhou L.G."/>
            <person name="Ni X.B."/>
            <person name="Tian J.H."/>
            <person name="Sheng Y."/>
            <person name="Liu T."/>
            <person name="Pan Y.S."/>
            <person name="Xia L.Y."/>
            <person name="Li J."/>
            <person name="Zhao F."/>
            <person name="Cao W.C."/>
        </authorList>
    </citation>
    <scope>NUCLEOTIDE SEQUENCE</scope>
    <source>
        <strain evidence="4">Rmic-2018</strain>
    </source>
</reference>
<dbReference type="InterPro" id="IPR001878">
    <property type="entry name" value="Znf_CCHC"/>
</dbReference>
<organism evidence="4 5">
    <name type="scientific">Rhipicephalus microplus</name>
    <name type="common">Cattle tick</name>
    <name type="synonym">Boophilus microplus</name>
    <dbReference type="NCBI Taxonomy" id="6941"/>
    <lineage>
        <taxon>Eukaryota</taxon>
        <taxon>Metazoa</taxon>
        <taxon>Ecdysozoa</taxon>
        <taxon>Arthropoda</taxon>
        <taxon>Chelicerata</taxon>
        <taxon>Arachnida</taxon>
        <taxon>Acari</taxon>
        <taxon>Parasitiformes</taxon>
        <taxon>Ixodida</taxon>
        <taxon>Ixodoidea</taxon>
        <taxon>Ixodidae</taxon>
        <taxon>Rhipicephalinae</taxon>
        <taxon>Rhipicephalus</taxon>
        <taxon>Boophilus</taxon>
    </lineage>
</organism>
<reference evidence="4" key="2">
    <citation type="submission" date="2021-09" db="EMBL/GenBank/DDBJ databases">
        <authorList>
            <person name="Jia N."/>
            <person name="Wang J."/>
            <person name="Shi W."/>
            <person name="Du L."/>
            <person name="Sun Y."/>
            <person name="Zhan W."/>
            <person name="Jiang J."/>
            <person name="Wang Q."/>
            <person name="Zhang B."/>
            <person name="Ji P."/>
            <person name="Sakyi L.B."/>
            <person name="Cui X."/>
            <person name="Yuan T."/>
            <person name="Jiang B."/>
            <person name="Yang W."/>
            <person name="Lam T.T.-Y."/>
            <person name="Chang Q."/>
            <person name="Ding S."/>
            <person name="Wang X."/>
            <person name="Zhu J."/>
            <person name="Ruan X."/>
            <person name="Zhao L."/>
            <person name="Wei J."/>
            <person name="Que T."/>
            <person name="Du C."/>
            <person name="Cheng J."/>
            <person name="Dai P."/>
            <person name="Han X."/>
            <person name="Huang E."/>
            <person name="Gao Y."/>
            <person name="Liu J."/>
            <person name="Shao H."/>
            <person name="Ye R."/>
            <person name="Li L."/>
            <person name="Wei W."/>
            <person name="Wang X."/>
            <person name="Wang C."/>
            <person name="Huo Q."/>
            <person name="Li W."/>
            <person name="Guo W."/>
            <person name="Chen H."/>
            <person name="Chen S."/>
            <person name="Zhou L."/>
            <person name="Zhou L."/>
            <person name="Ni X."/>
            <person name="Tian J."/>
            <person name="Zhou Y."/>
            <person name="Sheng Y."/>
            <person name="Liu T."/>
            <person name="Pan Y."/>
            <person name="Xia L."/>
            <person name="Li J."/>
            <person name="Zhao F."/>
            <person name="Cao W."/>
        </authorList>
    </citation>
    <scope>NUCLEOTIDE SEQUENCE</scope>
    <source>
        <strain evidence="4">Rmic-2018</strain>
        <tissue evidence="4">Larvae</tissue>
    </source>
</reference>
<evidence type="ECO:0000313" key="5">
    <source>
        <dbReference type="Proteomes" id="UP000821866"/>
    </source>
</evidence>
<dbReference type="PROSITE" id="PS50158">
    <property type="entry name" value="ZF_CCHC"/>
    <property type="match status" value="1"/>
</dbReference>
<comment type="caution">
    <text evidence="4">The sequence shown here is derived from an EMBL/GenBank/DDBJ whole genome shotgun (WGS) entry which is preliminary data.</text>
</comment>
<keyword evidence="1" id="KW-0479">Metal-binding</keyword>
<feature type="domain" description="CCHC-type" evidence="3">
    <location>
        <begin position="224"/>
        <end position="239"/>
    </location>
</feature>
<keyword evidence="1" id="KW-0863">Zinc-finger</keyword>
<keyword evidence="5" id="KW-1185">Reference proteome</keyword>
<name>A0A9J6DPN3_RHIMP</name>
<feature type="region of interest" description="Disordered" evidence="2">
    <location>
        <begin position="1"/>
        <end position="54"/>
    </location>
</feature>
<keyword evidence="1" id="KW-0862">Zinc</keyword>
<dbReference type="GO" id="GO:0003676">
    <property type="term" value="F:nucleic acid binding"/>
    <property type="evidence" value="ECO:0007669"/>
    <property type="project" value="InterPro"/>
</dbReference>
<evidence type="ECO:0000259" key="3">
    <source>
        <dbReference type="PROSITE" id="PS50158"/>
    </source>
</evidence>
<evidence type="ECO:0000256" key="2">
    <source>
        <dbReference type="SAM" id="MobiDB-lite"/>
    </source>
</evidence>
<evidence type="ECO:0000256" key="1">
    <source>
        <dbReference type="PROSITE-ProRule" id="PRU00047"/>
    </source>
</evidence>
<gene>
    <name evidence="4" type="ORF">HPB51_018845</name>
</gene>
<sequence length="328" mass="35705">MASVSGSVAADEKHSLPSCSTDHMMDTQTSQDADTQLPSTPSEPALRHSRPKTRLSTLLPLPAEDYKLAIRPHGGLNLSKVSPKTLLLAVVHAANIRSEKPDIKLQVDENQNVLTISTSSEHVAMALGQITKITVHAATYDITSYRIAPDNSCKGVVNGIGHEITPDDFLTEVEVPGYEVLTCRRLGNSGAMVLTFCGKRVPFFVNAYGQALHCYLYKRTIPHCRKCNKTGHREDVCPQPPDTPKCRVCGYSLSPNNHECRPSCMLCGGDHPTAAKPCPKQAVFATSQPTQTTPVSYSHQEGPVTISQPRTTEQCVRECSQAKEPFQG</sequence>
<accession>A0A9J6DPN3</accession>